<dbReference type="Proteomes" id="UP000324800">
    <property type="component" value="Unassembled WGS sequence"/>
</dbReference>
<dbReference type="AlphaFoldDB" id="A0A5J4VLT0"/>
<keyword evidence="1" id="KW-0472">Membrane</keyword>
<keyword evidence="1" id="KW-1133">Transmembrane helix</keyword>
<proteinExistence type="predicted"/>
<feature type="transmembrane region" description="Helical" evidence="1">
    <location>
        <begin position="89"/>
        <end position="113"/>
    </location>
</feature>
<feature type="transmembrane region" description="Helical" evidence="1">
    <location>
        <begin position="225"/>
        <end position="241"/>
    </location>
</feature>
<comment type="caution">
    <text evidence="2">The sequence shown here is derived from an EMBL/GenBank/DDBJ whole genome shotgun (WGS) entry which is preliminary data.</text>
</comment>
<evidence type="ECO:0000313" key="3">
    <source>
        <dbReference type="Proteomes" id="UP000324800"/>
    </source>
</evidence>
<feature type="transmembrane region" description="Helical" evidence="1">
    <location>
        <begin position="177"/>
        <end position="201"/>
    </location>
</feature>
<accession>A0A5J4VLT0</accession>
<evidence type="ECO:0000313" key="2">
    <source>
        <dbReference type="EMBL" id="KAA6383558.1"/>
    </source>
</evidence>
<organism evidence="2 3">
    <name type="scientific">Streblomastix strix</name>
    <dbReference type="NCBI Taxonomy" id="222440"/>
    <lineage>
        <taxon>Eukaryota</taxon>
        <taxon>Metamonada</taxon>
        <taxon>Preaxostyla</taxon>
        <taxon>Oxymonadida</taxon>
        <taxon>Streblomastigidae</taxon>
        <taxon>Streblomastix</taxon>
    </lineage>
</organism>
<feature type="transmembrane region" description="Helical" evidence="1">
    <location>
        <begin position="36"/>
        <end position="56"/>
    </location>
</feature>
<evidence type="ECO:0000256" key="1">
    <source>
        <dbReference type="SAM" id="Phobius"/>
    </source>
</evidence>
<dbReference type="EMBL" id="SNRW01006185">
    <property type="protein sequence ID" value="KAA6383558.1"/>
    <property type="molecule type" value="Genomic_DNA"/>
</dbReference>
<reference evidence="2 3" key="1">
    <citation type="submission" date="2019-03" db="EMBL/GenBank/DDBJ databases">
        <title>Single cell metagenomics reveals metabolic interactions within the superorganism composed of flagellate Streblomastix strix and complex community of Bacteroidetes bacteria on its surface.</title>
        <authorList>
            <person name="Treitli S.C."/>
            <person name="Kolisko M."/>
            <person name="Husnik F."/>
            <person name="Keeling P."/>
            <person name="Hampl V."/>
        </authorList>
    </citation>
    <scope>NUCLEOTIDE SEQUENCE [LARGE SCALE GENOMIC DNA]</scope>
    <source>
        <strain evidence="2">ST1C</strain>
    </source>
</reference>
<feature type="transmembrane region" description="Helical" evidence="1">
    <location>
        <begin position="133"/>
        <end position="156"/>
    </location>
</feature>
<keyword evidence="1" id="KW-0812">Transmembrane</keyword>
<sequence length="242" mass="27727">MSEQIFFEDSDLFNKAEARLFSVFFPLFHQPHKPNAFINVMLWVIFIIQLVALSLFRIDNSTQAQTALSRIVNFIDLSSLCLIIGKNSIFLVVGFIILLVLLFVLLMICSFIFRSLLTTQPWIITLVRILHDILQRILYIPIASVCITMIDCYNIVQINEAGEEIRTRYWRAASNNICMSSIYQIVGVILAIITFIVLIVYCGTLDLLIYNFNPKNGGLFSCPDGLFNFIQHIFILSLVFIL</sequence>
<name>A0A5J4VLT0_9EUKA</name>
<gene>
    <name evidence="2" type="ORF">EZS28_020916</name>
</gene>
<protein>
    <submittedName>
        <fullName evidence="2">Uncharacterized protein</fullName>
    </submittedName>
</protein>